<feature type="region of interest" description="Disordered" evidence="1">
    <location>
        <begin position="124"/>
        <end position="176"/>
    </location>
</feature>
<keyword evidence="3" id="KW-1185">Reference proteome</keyword>
<feature type="compositionally biased region" description="Basic and acidic residues" evidence="1">
    <location>
        <begin position="77"/>
        <end position="88"/>
    </location>
</feature>
<name>A0AAW0KU23_QUESU</name>
<evidence type="ECO:0000313" key="2">
    <source>
        <dbReference type="EMBL" id="KAK7842039.1"/>
    </source>
</evidence>
<reference evidence="2 3" key="1">
    <citation type="journal article" date="2018" name="Sci. Data">
        <title>The draft genome sequence of cork oak.</title>
        <authorList>
            <person name="Ramos A.M."/>
            <person name="Usie A."/>
            <person name="Barbosa P."/>
            <person name="Barros P.M."/>
            <person name="Capote T."/>
            <person name="Chaves I."/>
            <person name="Simoes F."/>
            <person name="Abreu I."/>
            <person name="Carrasquinho I."/>
            <person name="Faro C."/>
            <person name="Guimaraes J.B."/>
            <person name="Mendonca D."/>
            <person name="Nobrega F."/>
            <person name="Rodrigues L."/>
            <person name="Saibo N.J.M."/>
            <person name="Varela M.C."/>
            <person name="Egas C."/>
            <person name="Matos J."/>
            <person name="Miguel C.M."/>
            <person name="Oliveira M.M."/>
            <person name="Ricardo C.P."/>
            <person name="Goncalves S."/>
        </authorList>
    </citation>
    <scope>NUCLEOTIDE SEQUENCE [LARGE SCALE GENOMIC DNA]</scope>
    <source>
        <strain evidence="3">cv. HL8</strain>
    </source>
</reference>
<sequence length="191" mass="22050">MLTFKTYFQILLCSYGRNYKRLLECMIKNDMALKGNLDGIDLLIFYLIIFLKILSRQERDTRKQDMNLKPCFQESSEHIVDQERESKNSRVSKNSADRFPFGRNGVSPTTFSEDNFRKCGEYDVSKSSTEGQVPKNKLKKQGVMPSFLGEMDNKINQEKHSEPQTNKNNKDGDEDPLLLSLSLAFPFSNQV</sequence>
<accession>A0AAW0KU23</accession>
<protein>
    <submittedName>
        <fullName evidence="2">Uncharacterized protein</fullName>
    </submittedName>
</protein>
<gene>
    <name evidence="2" type="ORF">CFP56_014363</name>
</gene>
<dbReference type="EMBL" id="PKMF04000228">
    <property type="protein sequence ID" value="KAK7842039.1"/>
    <property type="molecule type" value="Genomic_DNA"/>
</dbReference>
<dbReference type="AlphaFoldDB" id="A0AAW0KU23"/>
<feature type="region of interest" description="Disordered" evidence="1">
    <location>
        <begin position="77"/>
        <end position="106"/>
    </location>
</feature>
<proteinExistence type="predicted"/>
<comment type="caution">
    <text evidence="2">The sequence shown here is derived from an EMBL/GenBank/DDBJ whole genome shotgun (WGS) entry which is preliminary data.</text>
</comment>
<feature type="compositionally biased region" description="Basic and acidic residues" evidence="1">
    <location>
        <begin position="151"/>
        <end position="162"/>
    </location>
</feature>
<dbReference type="Proteomes" id="UP000237347">
    <property type="component" value="Unassembled WGS sequence"/>
</dbReference>
<organism evidence="2 3">
    <name type="scientific">Quercus suber</name>
    <name type="common">Cork oak</name>
    <dbReference type="NCBI Taxonomy" id="58331"/>
    <lineage>
        <taxon>Eukaryota</taxon>
        <taxon>Viridiplantae</taxon>
        <taxon>Streptophyta</taxon>
        <taxon>Embryophyta</taxon>
        <taxon>Tracheophyta</taxon>
        <taxon>Spermatophyta</taxon>
        <taxon>Magnoliopsida</taxon>
        <taxon>eudicotyledons</taxon>
        <taxon>Gunneridae</taxon>
        <taxon>Pentapetalae</taxon>
        <taxon>rosids</taxon>
        <taxon>fabids</taxon>
        <taxon>Fagales</taxon>
        <taxon>Fagaceae</taxon>
        <taxon>Quercus</taxon>
    </lineage>
</organism>
<evidence type="ECO:0000313" key="3">
    <source>
        <dbReference type="Proteomes" id="UP000237347"/>
    </source>
</evidence>
<evidence type="ECO:0000256" key="1">
    <source>
        <dbReference type="SAM" id="MobiDB-lite"/>
    </source>
</evidence>